<dbReference type="InterPro" id="IPR015266">
    <property type="entry name" value="DUF1947"/>
</dbReference>
<dbReference type="KEGG" id="thf:MA03_08440"/>
<reference evidence="3 4" key="1">
    <citation type="journal article" date="2015" name="Stand. Genomic Sci.">
        <title>Complete genome sequence of and proposal of Thermofilum uzonense sp. nov. a novel hyperthermophilic crenarchaeon and emended description of the genus Thermofilum.</title>
        <authorList>
            <person name="Toshchakov S.V."/>
            <person name="Korzhenkov A.A."/>
            <person name="Samarov N.I."/>
            <person name="Mazunin I.O."/>
            <person name="Mozhey O.I."/>
            <person name="Shmyr I.S."/>
            <person name="Derbikova K.S."/>
            <person name="Taranov E.A."/>
            <person name="Dominova I.N."/>
            <person name="Bonch-Osmolovskaya E.A."/>
            <person name="Patrushev M.V."/>
            <person name="Podosokorskaya O.A."/>
            <person name="Kublanov I.V."/>
        </authorList>
    </citation>
    <scope>NUCLEOTIDE SEQUENCE [LARGE SCALE GENOMIC DNA]</scope>
    <source>
        <strain evidence="3 4">1807-2</strain>
    </source>
</reference>
<name>A0A0F7CLI2_9CREN</name>
<dbReference type="HOGENOM" id="CLU_090468_1_1_2"/>
<keyword evidence="1" id="KW-0472">Membrane</keyword>
<accession>A0A0F7CLI2</accession>
<dbReference type="PATRIC" id="fig|1550241.5.peg.1749"/>
<dbReference type="InterPro" id="IPR015947">
    <property type="entry name" value="PUA-like_sf"/>
</dbReference>
<organism evidence="3 4">
    <name type="scientific">Infirmifilum uzonense</name>
    <dbReference type="NCBI Taxonomy" id="1550241"/>
    <lineage>
        <taxon>Archaea</taxon>
        <taxon>Thermoproteota</taxon>
        <taxon>Thermoprotei</taxon>
        <taxon>Thermofilales</taxon>
        <taxon>Thermofilaceae</taxon>
        <taxon>Infirmifilum</taxon>
    </lineage>
</organism>
<dbReference type="Pfam" id="PF09183">
    <property type="entry name" value="DUF1947"/>
    <property type="match status" value="1"/>
</dbReference>
<dbReference type="GO" id="GO:0001731">
    <property type="term" value="P:formation of translation preinitiation complex"/>
    <property type="evidence" value="ECO:0007669"/>
    <property type="project" value="TreeGrafter"/>
</dbReference>
<dbReference type="NCBIfam" id="TIGR03684">
    <property type="entry name" value="arCOG00985"/>
    <property type="match status" value="1"/>
</dbReference>
<gene>
    <name evidence="3" type="ORF">MA03_08440</name>
</gene>
<dbReference type="AlphaFoldDB" id="A0A0F7CLI2"/>
<evidence type="ECO:0000313" key="4">
    <source>
        <dbReference type="Proteomes" id="UP000067434"/>
    </source>
</evidence>
<dbReference type="Pfam" id="PF01472">
    <property type="entry name" value="PUA"/>
    <property type="match status" value="1"/>
</dbReference>
<dbReference type="PANTHER" id="PTHR22798">
    <property type="entry name" value="MCT-1 PROTEIN"/>
    <property type="match status" value="1"/>
</dbReference>
<dbReference type="EMBL" id="CP009961">
    <property type="protein sequence ID" value="AKG39456.1"/>
    <property type="molecule type" value="Genomic_DNA"/>
</dbReference>
<evidence type="ECO:0000313" key="3">
    <source>
        <dbReference type="EMBL" id="AKG39456.1"/>
    </source>
</evidence>
<dbReference type="Gene3D" id="3.10.400.20">
    <property type="match status" value="1"/>
</dbReference>
<dbReference type="PIRSF" id="PIRSF005067">
    <property type="entry name" value="Tma_RNA-bind_prd"/>
    <property type="match status" value="1"/>
</dbReference>
<dbReference type="PANTHER" id="PTHR22798:SF0">
    <property type="entry name" value="MALIGNANT T-CELL-AMPLIFIED SEQUENCE 1"/>
    <property type="match status" value="1"/>
</dbReference>
<protein>
    <recommendedName>
        <fullName evidence="2">PUA domain-containing protein</fullName>
    </recommendedName>
</protein>
<dbReference type="InterPro" id="IPR022430">
    <property type="entry name" value="CHP03684"/>
</dbReference>
<feature type="domain" description="PUA" evidence="2">
    <location>
        <begin position="84"/>
        <end position="159"/>
    </location>
</feature>
<keyword evidence="4" id="KW-1185">Reference proteome</keyword>
<feature type="transmembrane region" description="Helical" evidence="1">
    <location>
        <begin position="51"/>
        <end position="75"/>
    </location>
</feature>
<dbReference type="PROSITE" id="PS50890">
    <property type="entry name" value="PUA"/>
    <property type="match status" value="1"/>
</dbReference>
<dbReference type="InterPro" id="IPR002478">
    <property type="entry name" value="PUA"/>
</dbReference>
<dbReference type="SUPFAM" id="SSF88697">
    <property type="entry name" value="PUA domain-like"/>
    <property type="match status" value="1"/>
</dbReference>
<dbReference type="InterPro" id="IPR016437">
    <property type="entry name" value="MCT-1/Tma20"/>
</dbReference>
<sequence>MVTRYKLNKKDKKSLVEEAATSIGEEFAKKIEEAEQVEIAKIKSENVEEVYLVNGIISAIRFSGIGLIPSLFYLYKMGLRVNFPSVYVDSGAVPHILNGADVMIPGIKRIEGSFGAGERVLVRELGGSRVIAIGLSLVSSDDIAGKQKGKGIRNLHYLGDEIWKMSS</sequence>
<dbReference type="Proteomes" id="UP000067434">
    <property type="component" value="Chromosome"/>
</dbReference>
<evidence type="ECO:0000259" key="2">
    <source>
        <dbReference type="SMART" id="SM00359"/>
    </source>
</evidence>
<dbReference type="STRING" id="1550241.MA03_08440"/>
<evidence type="ECO:0000256" key="1">
    <source>
        <dbReference type="SAM" id="Phobius"/>
    </source>
</evidence>
<dbReference type="SMART" id="SM00359">
    <property type="entry name" value="PUA"/>
    <property type="match status" value="1"/>
</dbReference>
<dbReference type="NCBIfam" id="TIGR00451">
    <property type="entry name" value="unchar_dom_2"/>
    <property type="match status" value="1"/>
</dbReference>
<proteinExistence type="predicted"/>
<dbReference type="GO" id="GO:0003723">
    <property type="term" value="F:RNA binding"/>
    <property type="evidence" value="ECO:0007669"/>
    <property type="project" value="InterPro"/>
</dbReference>
<keyword evidence="1" id="KW-0812">Transmembrane</keyword>
<dbReference type="InterPro" id="IPR004521">
    <property type="entry name" value="Uncharacterised_CHP00451"/>
</dbReference>
<keyword evidence="1" id="KW-1133">Transmembrane helix</keyword>